<dbReference type="EMBL" id="CP031367">
    <property type="protein sequence ID" value="AXK47913.1"/>
    <property type="molecule type" value="Genomic_DNA"/>
</dbReference>
<feature type="transmembrane region" description="Helical" evidence="1">
    <location>
        <begin position="205"/>
        <end position="224"/>
    </location>
</feature>
<dbReference type="KEGG" id="atp:ATR_0019"/>
<keyword evidence="6" id="KW-1185">Reference proteome</keyword>
<keyword evidence="1" id="KW-0812">Transmembrane</keyword>
<gene>
    <name evidence="3" type="ORF">ATR_0019</name>
    <name evidence="4" type="ORF">CRU87_03105</name>
</gene>
<keyword evidence="1" id="KW-0472">Membrane</keyword>
<evidence type="ECO:0000256" key="1">
    <source>
        <dbReference type="SAM" id="Phobius"/>
    </source>
</evidence>
<feature type="transmembrane region" description="Helical" evidence="1">
    <location>
        <begin position="39"/>
        <end position="57"/>
    </location>
</feature>
<dbReference type="InterPro" id="IPR025105">
    <property type="entry name" value="DUF4010"/>
</dbReference>
<dbReference type="AlphaFoldDB" id="A0AAD0VL53"/>
<name>A0AAD0VL53_9BACT</name>
<feature type="transmembrane region" description="Helical" evidence="1">
    <location>
        <begin position="236"/>
        <end position="259"/>
    </location>
</feature>
<feature type="domain" description="DUF4010" evidence="2">
    <location>
        <begin position="183"/>
        <end position="389"/>
    </location>
</feature>
<dbReference type="EMBL" id="PDKD01000003">
    <property type="protein sequence ID" value="RXJ92425.1"/>
    <property type="molecule type" value="Genomic_DNA"/>
</dbReference>
<keyword evidence="1" id="KW-1133">Transmembrane helix</keyword>
<evidence type="ECO:0000313" key="3">
    <source>
        <dbReference type="EMBL" id="AXK47913.1"/>
    </source>
</evidence>
<evidence type="ECO:0000313" key="5">
    <source>
        <dbReference type="Proteomes" id="UP000254504"/>
    </source>
</evidence>
<reference evidence="4 6" key="1">
    <citation type="submission" date="2017-10" db="EMBL/GenBank/DDBJ databases">
        <title>Genomics of the genus Arcobacter.</title>
        <authorList>
            <person name="Perez-Cataluna A."/>
            <person name="Figueras M.J."/>
        </authorList>
    </citation>
    <scope>NUCLEOTIDE SEQUENCE [LARGE SCALE GENOMIC DNA]</scope>
    <source>
        <strain evidence="4 6">LMG 25534</strain>
    </source>
</reference>
<reference evidence="3 5" key="2">
    <citation type="submission" date="2018-07" db="EMBL/GenBank/DDBJ databases">
        <title>Complete genome of the Arcobacter trophiarum type strain LMG 25534.</title>
        <authorList>
            <person name="Miller W.G."/>
            <person name="Yee E."/>
        </authorList>
    </citation>
    <scope>NUCLEOTIDE SEQUENCE [LARGE SCALE GENOMIC DNA]</scope>
    <source>
        <strain evidence="3 5">LMG 25534</strain>
    </source>
</reference>
<dbReference type="RefSeq" id="WP_115427473.1">
    <property type="nucleotide sequence ID" value="NZ_CP031367.1"/>
</dbReference>
<accession>A0AAD0VL53</accession>
<feature type="transmembrane region" description="Helical" evidence="1">
    <location>
        <begin position="367"/>
        <end position="389"/>
    </location>
</feature>
<evidence type="ECO:0000313" key="4">
    <source>
        <dbReference type="EMBL" id="RXJ92425.1"/>
    </source>
</evidence>
<evidence type="ECO:0000259" key="2">
    <source>
        <dbReference type="Pfam" id="PF13194"/>
    </source>
</evidence>
<feature type="transmembrane region" description="Helical" evidence="1">
    <location>
        <begin position="265"/>
        <end position="287"/>
    </location>
</feature>
<feature type="transmembrane region" description="Helical" evidence="1">
    <location>
        <begin position="395"/>
        <end position="413"/>
    </location>
</feature>
<feature type="transmembrane region" description="Helical" evidence="1">
    <location>
        <begin position="175"/>
        <end position="193"/>
    </location>
</feature>
<proteinExistence type="predicted"/>
<dbReference type="Proteomes" id="UP000254504">
    <property type="component" value="Chromosome"/>
</dbReference>
<dbReference type="Proteomes" id="UP000289132">
    <property type="component" value="Unassembled WGS sequence"/>
</dbReference>
<feature type="transmembrane region" description="Helical" evidence="1">
    <location>
        <begin position="63"/>
        <end position="82"/>
    </location>
</feature>
<organism evidence="3 5">
    <name type="scientific">Aliarcobacter trophiarum LMG 25534</name>
    <dbReference type="NCBI Taxonomy" id="1032241"/>
    <lineage>
        <taxon>Bacteria</taxon>
        <taxon>Pseudomonadati</taxon>
        <taxon>Campylobacterota</taxon>
        <taxon>Epsilonproteobacteria</taxon>
        <taxon>Campylobacterales</taxon>
        <taxon>Arcobacteraceae</taxon>
        <taxon>Aliarcobacter</taxon>
    </lineage>
</organism>
<dbReference type="Pfam" id="PF13194">
    <property type="entry name" value="DUF4010"/>
    <property type="match status" value="1"/>
</dbReference>
<dbReference type="PANTHER" id="PTHR39084:SF1">
    <property type="entry name" value="DUF4010 DOMAIN-CONTAINING PROTEIN"/>
    <property type="match status" value="1"/>
</dbReference>
<dbReference type="PANTHER" id="PTHR39084">
    <property type="entry name" value="MEMBRANE PROTEIN-RELATED"/>
    <property type="match status" value="1"/>
</dbReference>
<feature type="transmembrane region" description="Helical" evidence="1">
    <location>
        <begin position="94"/>
        <end position="127"/>
    </location>
</feature>
<sequence>MQINSLLSYFILTLVFSFLIGLELKAYQIKYHSDTKKNSLGTTRTYTFLGMLGFILYKLDTTYFSVYISGFFAFTLLFAILYNKYIDEKMSIILYLVLLVVYSFGPLINLYPVWFSSLIFVITIFLLNSKERNLRFKIDINLYELETIGKIVLLLAVILPLLPQDKNIPYLEISAYKIWLTVVVIALISYISYIIQKYIFPSKGMFLMGLLGGIYSSTATIIVISKKALCLKENNIIGASIFAAILMMYFRVLFLTYLFNKEVAMAILIPLIFLILITLALTLGFYFKSEKISYSVEAIDTNPLELRTAFIFAILFVLTMFITNLVIENFGLIGLQFLSVVVGFSDINPFILSLLTAKYSVTTSTIASSILIAIGSNNILISFYSLFFGKDKTKIASILLALLGFITILVGFIL</sequence>
<protein>
    <submittedName>
        <fullName evidence="4">Beta-carotene 15,15'-monooxygenase</fullName>
    </submittedName>
    <submittedName>
        <fullName evidence="3">DUF4010 domain-containing membrane protein</fullName>
    </submittedName>
</protein>
<evidence type="ECO:0000313" key="6">
    <source>
        <dbReference type="Proteomes" id="UP000289132"/>
    </source>
</evidence>
<feature type="transmembrane region" description="Helical" evidence="1">
    <location>
        <begin position="6"/>
        <end position="27"/>
    </location>
</feature>
<feature type="transmembrane region" description="Helical" evidence="1">
    <location>
        <begin position="308"/>
        <end position="327"/>
    </location>
</feature>